<reference evidence="3" key="1">
    <citation type="submission" date="2021-03" db="EMBL/GenBank/DDBJ databases">
        <title>A new species, PO-11, isolated from a karst cave deposit.</title>
        <authorList>
            <person name="Zhaoxiaoyong W."/>
        </authorList>
    </citation>
    <scope>NUCLEOTIDE SEQUENCE</scope>
    <source>
        <strain evidence="3">PO-11</strain>
    </source>
</reference>
<name>A0A939HD93_9MICC</name>
<feature type="compositionally biased region" description="Polar residues" evidence="1">
    <location>
        <begin position="83"/>
        <end position="96"/>
    </location>
</feature>
<dbReference type="AlphaFoldDB" id="A0A939HD93"/>
<organism evidence="3 4">
    <name type="scientific">Arthrobacter cavernae</name>
    <dbReference type="NCBI Taxonomy" id="2817681"/>
    <lineage>
        <taxon>Bacteria</taxon>
        <taxon>Bacillati</taxon>
        <taxon>Actinomycetota</taxon>
        <taxon>Actinomycetes</taxon>
        <taxon>Micrococcales</taxon>
        <taxon>Micrococcaceae</taxon>
        <taxon>Arthrobacter</taxon>
    </lineage>
</organism>
<dbReference type="EMBL" id="JAFNLL010000012">
    <property type="protein sequence ID" value="MBO1267726.1"/>
    <property type="molecule type" value="Genomic_DNA"/>
</dbReference>
<dbReference type="InterPro" id="IPR002560">
    <property type="entry name" value="Transposase_DDE"/>
</dbReference>
<dbReference type="Pfam" id="PF01610">
    <property type="entry name" value="DDE_Tnp_ISL3"/>
    <property type="match status" value="1"/>
</dbReference>
<feature type="domain" description="Transposase IS204/IS1001/IS1096/IS1165 DDE" evidence="2">
    <location>
        <begin position="12"/>
        <end position="62"/>
    </location>
</feature>
<evidence type="ECO:0000256" key="1">
    <source>
        <dbReference type="SAM" id="MobiDB-lite"/>
    </source>
</evidence>
<evidence type="ECO:0000313" key="3">
    <source>
        <dbReference type="EMBL" id="MBO1267726.1"/>
    </source>
</evidence>
<evidence type="ECO:0000313" key="4">
    <source>
        <dbReference type="Proteomes" id="UP000664164"/>
    </source>
</evidence>
<keyword evidence="4" id="KW-1185">Reference proteome</keyword>
<feature type="region of interest" description="Disordered" evidence="1">
    <location>
        <begin position="64"/>
        <end position="96"/>
    </location>
</feature>
<evidence type="ECO:0000259" key="2">
    <source>
        <dbReference type="Pfam" id="PF01610"/>
    </source>
</evidence>
<accession>A0A939HD93</accession>
<comment type="caution">
    <text evidence="3">The sequence shown here is derived from an EMBL/GenBank/DDBJ whole genome shotgun (WGS) entry which is preliminary data.</text>
</comment>
<protein>
    <submittedName>
        <fullName evidence="3">Transposase</fullName>
    </submittedName>
</protein>
<sequence length="96" mass="10332">MLALRLPPWSGCLGVQAQAIDPSVAFRKALRMWLPRTAVSVDHFHKTMVANDMLIAVRQGLSSMSGPARPGHGPGRRTGYCCSRQTRTSPNADSAG</sequence>
<gene>
    <name evidence="3" type="ORF">J1902_06975</name>
</gene>
<dbReference type="Proteomes" id="UP000664164">
    <property type="component" value="Unassembled WGS sequence"/>
</dbReference>
<proteinExistence type="predicted"/>